<dbReference type="Pfam" id="PF08449">
    <property type="entry name" value="UAA"/>
    <property type="match status" value="1"/>
</dbReference>
<dbReference type="GO" id="GO:0055085">
    <property type="term" value="P:transmembrane transport"/>
    <property type="evidence" value="ECO:0007669"/>
    <property type="project" value="InterPro"/>
</dbReference>
<feature type="transmembrane region" description="Helical" evidence="8">
    <location>
        <begin position="96"/>
        <end position="117"/>
    </location>
</feature>
<evidence type="ECO:0000256" key="3">
    <source>
        <dbReference type="ARBA" id="ARBA00022448"/>
    </source>
</evidence>
<keyword evidence="3" id="KW-0813">Transport</keyword>
<dbReference type="AlphaFoldDB" id="A0AAE9D5M5"/>
<protein>
    <submittedName>
        <fullName evidence="9">Uncharacterized protein</fullName>
    </submittedName>
</protein>
<dbReference type="Proteomes" id="UP000827892">
    <property type="component" value="Chromosome IV"/>
</dbReference>
<comment type="subcellular location">
    <subcellularLocation>
        <location evidence="1">Endomembrane system</location>
        <topology evidence="1">Multi-pass membrane protein</topology>
    </subcellularLocation>
</comment>
<dbReference type="PANTHER" id="PTHR10778">
    <property type="entry name" value="SOLUTE CARRIER FAMILY 35 MEMBER B"/>
    <property type="match status" value="1"/>
</dbReference>
<dbReference type="EMBL" id="CP090894">
    <property type="protein sequence ID" value="ULT94762.1"/>
    <property type="molecule type" value="Genomic_DNA"/>
</dbReference>
<keyword evidence="4" id="KW-0762">Sugar transport</keyword>
<dbReference type="PANTHER" id="PTHR10778:SF4">
    <property type="entry name" value="NUCLEOTIDE SUGAR TRANSPORTER SLC35B4"/>
    <property type="match status" value="1"/>
</dbReference>
<feature type="transmembrane region" description="Helical" evidence="8">
    <location>
        <begin position="288"/>
        <end position="312"/>
    </location>
</feature>
<evidence type="ECO:0000256" key="1">
    <source>
        <dbReference type="ARBA" id="ARBA00004127"/>
    </source>
</evidence>
<gene>
    <name evidence="9" type="ORF">L3Y34_003901</name>
</gene>
<feature type="transmembrane region" description="Helical" evidence="8">
    <location>
        <begin position="153"/>
        <end position="175"/>
    </location>
</feature>
<keyword evidence="7 8" id="KW-0472">Membrane</keyword>
<dbReference type="GO" id="GO:0012505">
    <property type="term" value="C:endomembrane system"/>
    <property type="evidence" value="ECO:0007669"/>
    <property type="project" value="UniProtKB-SubCell"/>
</dbReference>
<evidence type="ECO:0000256" key="4">
    <source>
        <dbReference type="ARBA" id="ARBA00022597"/>
    </source>
</evidence>
<evidence type="ECO:0000256" key="5">
    <source>
        <dbReference type="ARBA" id="ARBA00022692"/>
    </source>
</evidence>
<evidence type="ECO:0000256" key="7">
    <source>
        <dbReference type="ARBA" id="ARBA00023136"/>
    </source>
</evidence>
<comment type="similarity">
    <text evidence="2">Belongs to the nucleotide-sugar transporter family. SLC35B subfamily.</text>
</comment>
<keyword evidence="5 8" id="KW-0812">Transmembrane</keyword>
<evidence type="ECO:0000256" key="6">
    <source>
        <dbReference type="ARBA" id="ARBA00022989"/>
    </source>
</evidence>
<accession>A0AAE9D5M5</accession>
<feature type="transmembrane region" description="Helical" evidence="8">
    <location>
        <begin position="256"/>
        <end position="276"/>
    </location>
</feature>
<evidence type="ECO:0000256" key="8">
    <source>
        <dbReference type="SAM" id="Phobius"/>
    </source>
</evidence>
<feature type="transmembrane region" description="Helical" evidence="8">
    <location>
        <begin position="352"/>
        <end position="373"/>
    </location>
</feature>
<feature type="transmembrane region" description="Helical" evidence="8">
    <location>
        <begin position="221"/>
        <end position="240"/>
    </location>
</feature>
<reference evidence="9 10" key="1">
    <citation type="submission" date="2022-05" db="EMBL/GenBank/DDBJ databases">
        <title>Chromosome-level reference genomes for two strains of Caenorhabditis briggsae: an improved platform for comparative genomics.</title>
        <authorList>
            <person name="Stevens L."/>
            <person name="Andersen E.C."/>
        </authorList>
    </citation>
    <scope>NUCLEOTIDE SEQUENCE [LARGE SCALE GENOMIC DNA]</scope>
    <source>
        <strain evidence="9">QX1410_ONT</strain>
        <tissue evidence="9">Whole-organism</tissue>
    </source>
</reference>
<evidence type="ECO:0000256" key="2">
    <source>
        <dbReference type="ARBA" id="ARBA00010694"/>
    </source>
</evidence>
<dbReference type="InterPro" id="IPR013657">
    <property type="entry name" value="SCL35B1-4/HUT1"/>
</dbReference>
<feature type="transmembrane region" description="Helical" evidence="8">
    <location>
        <begin position="324"/>
        <end position="346"/>
    </location>
</feature>
<organism evidence="9 10">
    <name type="scientific">Caenorhabditis briggsae</name>
    <dbReference type="NCBI Taxonomy" id="6238"/>
    <lineage>
        <taxon>Eukaryota</taxon>
        <taxon>Metazoa</taxon>
        <taxon>Ecdysozoa</taxon>
        <taxon>Nematoda</taxon>
        <taxon>Chromadorea</taxon>
        <taxon>Rhabditida</taxon>
        <taxon>Rhabditina</taxon>
        <taxon>Rhabditomorpha</taxon>
        <taxon>Rhabditoidea</taxon>
        <taxon>Rhabditidae</taxon>
        <taxon>Peloderinae</taxon>
        <taxon>Caenorhabditis</taxon>
    </lineage>
</organism>
<feature type="transmembrane region" description="Helical" evidence="8">
    <location>
        <begin position="16"/>
        <end position="37"/>
    </location>
</feature>
<feature type="transmembrane region" description="Helical" evidence="8">
    <location>
        <begin position="58"/>
        <end position="84"/>
    </location>
</feature>
<proteinExistence type="inferred from homology"/>
<evidence type="ECO:0000313" key="9">
    <source>
        <dbReference type="EMBL" id="ULT94762.1"/>
    </source>
</evidence>
<keyword evidence="6 8" id="KW-1133">Transmembrane helix</keyword>
<feature type="transmembrane region" description="Helical" evidence="8">
    <location>
        <begin position="184"/>
        <end position="201"/>
    </location>
</feature>
<sequence length="386" mass="42407">MHRDETSSHPDDLVQITFLLFIPAPLRTFILFTSPIAGSSNHFLFAISRHTKDTSTIVVCEAMASAAAPILGVLGSCMGCMVFVENISKQEPAAMNLMTFSTFLFISSIGLVFTSKFFTVKNQIPLEGYFKTVSMFFIVNVVNNQALNFHVPVPLHIIFRSGSLLATLILSVVIVGKSYSARKYISVFAITVGIVICTLATSSQGDSGLSMEEASKHYKEWSIGIAMLTFALLASAYLAICQQQMYEKYGKHPDEAMFITHFVSLPFFLVMGGDIVSASTKLSASAPYALIPGVPSLWVDLFASCVLQYGCIKYVYQLNSRVDSLTVTLVVTLRKFLSLIVSIVYFKNPFTAQHWVGALLVFAGTLAFADIWGGQPAKKQEEKKKQ</sequence>
<name>A0AAE9D5M5_CAEBR</name>
<evidence type="ECO:0000313" key="10">
    <source>
        <dbReference type="Proteomes" id="UP000827892"/>
    </source>
</evidence>